<keyword evidence="7" id="KW-1185">Reference proteome</keyword>
<sequence>MNDGDATRAAQDRGRKFGPLGTALVIIPTFNEAENIKSIVGRVREAVPEAHVLVADDNSPDGTGKLADELAATDDQVQVLHRKGKEGLGAAYLAGFHWGMEHGYGVLVEMDADGSHQPEELPRLLTALKGADLVLGSRWVPGGRVVNWPRSREIISRGGSLYSRLALDLPLRDITGGYRAFRRETLEGLGLDEVASQGYCFQVDLARRAVKAGYHVVEVPITFVERELGDSKMSRDILVEALWRVTAWGVGERVGKIAGRTGVQEQPKPAPSPSSPSPSSPAPSSPSPQQPS</sequence>
<reference evidence="6" key="1">
    <citation type="submission" date="2022-06" db="EMBL/GenBank/DDBJ databases">
        <title>Complete genome sequence of soil microorganisms Streptomyces sp. Qhu-M197 isolated from Alpine meadows habitats on the Tibetan Plateau.</title>
        <authorList>
            <person name="Zhang B."/>
            <person name="Xiang X."/>
            <person name="Fan J."/>
        </authorList>
    </citation>
    <scope>NUCLEOTIDE SEQUENCE</scope>
    <source>
        <strain evidence="6">Qhu-M197</strain>
    </source>
</reference>
<dbReference type="SUPFAM" id="SSF53448">
    <property type="entry name" value="Nucleotide-diphospho-sugar transferases"/>
    <property type="match status" value="1"/>
</dbReference>
<protein>
    <submittedName>
        <fullName evidence="6">Polyprenol monophosphomannose synthase</fullName>
    </submittedName>
</protein>
<dbReference type="EMBL" id="CP099468">
    <property type="protein sequence ID" value="USQ87158.1"/>
    <property type="molecule type" value="Genomic_DNA"/>
</dbReference>
<proteinExistence type="inferred from homology"/>
<dbReference type="InterPro" id="IPR029044">
    <property type="entry name" value="Nucleotide-diphossugar_trans"/>
</dbReference>
<gene>
    <name evidence="6" type="ORF">NFX46_27635</name>
</gene>
<name>A0ABY4ZDN2_9ACTN</name>
<evidence type="ECO:0000313" key="7">
    <source>
        <dbReference type="Proteomes" id="UP001056374"/>
    </source>
</evidence>
<accession>A0ABY4ZDN2</accession>
<feature type="domain" description="Glycosyltransferase 2-like" evidence="5">
    <location>
        <begin position="25"/>
        <end position="187"/>
    </location>
</feature>
<keyword evidence="2" id="KW-0328">Glycosyltransferase</keyword>
<dbReference type="Proteomes" id="UP001056374">
    <property type="component" value="Chromosome"/>
</dbReference>
<dbReference type="RefSeq" id="WP_252553094.1">
    <property type="nucleotide sequence ID" value="NZ_CP099468.1"/>
</dbReference>
<evidence type="ECO:0000256" key="1">
    <source>
        <dbReference type="ARBA" id="ARBA00006739"/>
    </source>
</evidence>
<comment type="similarity">
    <text evidence="1">Belongs to the glycosyltransferase 2 family.</text>
</comment>
<feature type="region of interest" description="Disordered" evidence="4">
    <location>
        <begin position="257"/>
        <end position="292"/>
    </location>
</feature>
<dbReference type="InterPro" id="IPR039528">
    <property type="entry name" value="DPM1-like"/>
</dbReference>
<evidence type="ECO:0000313" key="6">
    <source>
        <dbReference type="EMBL" id="USQ87158.1"/>
    </source>
</evidence>
<evidence type="ECO:0000256" key="4">
    <source>
        <dbReference type="SAM" id="MobiDB-lite"/>
    </source>
</evidence>
<dbReference type="Pfam" id="PF00535">
    <property type="entry name" value="Glycos_transf_2"/>
    <property type="match status" value="1"/>
</dbReference>
<feature type="compositionally biased region" description="Pro residues" evidence="4">
    <location>
        <begin position="268"/>
        <end position="292"/>
    </location>
</feature>
<dbReference type="CDD" id="cd06442">
    <property type="entry name" value="DPM1_like"/>
    <property type="match status" value="1"/>
</dbReference>
<evidence type="ECO:0000256" key="2">
    <source>
        <dbReference type="ARBA" id="ARBA00022676"/>
    </source>
</evidence>
<organism evidence="6 7">
    <name type="scientific">Streptomyces phaeoluteigriseus</name>
    <dbReference type="NCBI Taxonomy" id="114686"/>
    <lineage>
        <taxon>Bacteria</taxon>
        <taxon>Bacillati</taxon>
        <taxon>Actinomycetota</taxon>
        <taxon>Actinomycetes</taxon>
        <taxon>Kitasatosporales</taxon>
        <taxon>Streptomycetaceae</taxon>
        <taxon>Streptomyces</taxon>
        <taxon>Streptomyces aurantiacus group</taxon>
    </lineage>
</organism>
<evidence type="ECO:0000259" key="5">
    <source>
        <dbReference type="Pfam" id="PF00535"/>
    </source>
</evidence>
<dbReference type="PANTHER" id="PTHR43398">
    <property type="entry name" value="DOLICHOL-PHOSPHATE MANNOSYLTRANSFERASE SUBUNIT 1"/>
    <property type="match status" value="1"/>
</dbReference>
<dbReference type="InterPro" id="IPR001173">
    <property type="entry name" value="Glyco_trans_2-like"/>
</dbReference>
<evidence type="ECO:0000256" key="3">
    <source>
        <dbReference type="ARBA" id="ARBA00022679"/>
    </source>
</evidence>
<dbReference type="PANTHER" id="PTHR43398:SF1">
    <property type="entry name" value="DOLICHOL-PHOSPHATE MANNOSYLTRANSFERASE SUBUNIT 1"/>
    <property type="match status" value="1"/>
</dbReference>
<keyword evidence="3" id="KW-0808">Transferase</keyword>
<dbReference type="Gene3D" id="3.90.550.10">
    <property type="entry name" value="Spore Coat Polysaccharide Biosynthesis Protein SpsA, Chain A"/>
    <property type="match status" value="1"/>
</dbReference>